<feature type="transmembrane region" description="Helical" evidence="6">
    <location>
        <begin position="392"/>
        <end position="413"/>
    </location>
</feature>
<dbReference type="InterPro" id="IPR050189">
    <property type="entry name" value="MFS_Efflux_Transporters"/>
</dbReference>
<dbReference type="SUPFAM" id="SSF103473">
    <property type="entry name" value="MFS general substrate transporter"/>
    <property type="match status" value="1"/>
</dbReference>
<feature type="transmembrane region" description="Helical" evidence="6">
    <location>
        <begin position="56"/>
        <end position="76"/>
    </location>
</feature>
<dbReference type="InterPro" id="IPR020846">
    <property type="entry name" value="MFS_dom"/>
</dbReference>
<evidence type="ECO:0000313" key="9">
    <source>
        <dbReference type="Proteomes" id="UP000282007"/>
    </source>
</evidence>
<dbReference type="PROSITE" id="PS50850">
    <property type="entry name" value="MFS"/>
    <property type="match status" value="1"/>
</dbReference>
<dbReference type="GO" id="GO:0022857">
    <property type="term" value="F:transmembrane transporter activity"/>
    <property type="evidence" value="ECO:0007669"/>
    <property type="project" value="InterPro"/>
</dbReference>
<proteinExistence type="predicted"/>
<dbReference type="InterPro" id="IPR036259">
    <property type="entry name" value="MFS_trans_sf"/>
</dbReference>
<keyword evidence="4 6" id="KW-1133">Transmembrane helix</keyword>
<feature type="transmembrane region" description="Helical" evidence="6">
    <location>
        <begin position="88"/>
        <end position="115"/>
    </location>
</feature>
<dbReference type="AlphaFoldDB" id="A0A3G8QXB9"/>
<dbReference type="KEGG" id="haer:DU502_08810"/>
<feature type="transmembrane region" description="Helical" evidence="6">
    <location>
        <begin position="21"/>
        <end position="44"/>
    </location>
</feature>
<reference evidence="8 9" key="1">
    <citation type="submission" date="2018-07" db="EMBL/GenBank/DDBJ databases">
        <title>Genome sequences of Haloplanus aerogenes JCM 16430T.</title>
        <authorList>
            <person name="Kim Y.B."/>
            <person name="Roh S.W."/>
        </authorList>
    </citation>
    <scope>NUCLEOTIDE SEQUENCE [LARGE SCALE GENOMIC DNA]</scope>
    <source>
        <strain evidence="8 9">JCM 16430</strain>
    </source>
</reference>
<feature type="transmembrane region" description="Helical" evidence="6">
    <location>
        <begin position="319"/>
        <end position="341"/>
    </location>
</feature>
<keyword evidence="2" id="KW-1003">Cell membrane</keyword>
<evidence type="ECO:0000313" key="8">
    <source>
        <dbReference type="EMBL" id="AZH25474.1"/>
    </source>
</evidence>
<organism evidence="8 9">
    <name type="scientific">Haloplanus aerogenes</name>
    <dbReference type="NCBI Taxonomy" id="660522"/>
    <lineage>
        <taxon>Archaea</taxon>
        <taxon>Methanobacteriati</taxon>
        <taxon>Methanobacteriota</taxon>
        <taxon>Stenosarchaea group</taxon>
        <taxon>Halobacteria</taxon>
        <taxon>Halobacteriales</taxon>
        <taxon>Haloferacaceae</taxon>
        <taxon>Haloplanus</taxon>
    </lineage>
</organism>
<evidence type="ECO:0000256" key="1">
    <source>
        <dbReference type="ARBA" id="ARBA00004651"/>
    </source>
</evidence>
<evidence type="ECO:0000256" key="5">
    <source>
        <dbReference type="ARBA" id="ARBA00023136"/>
    </source>
</evidence>
<feature type="transmembrane region" description="Helical" evidence="6">
    <location>
        <begin position="261"/>
        <end position="281"/>
    </location>
</feature>
<dbReference type="Gene3D" id="1.20.1250.20">
    <property type="entry name" value="MFS general substrate transporter like domains"/>
    <property type="match status" value="1"/>
</dbReference>
<dbReference type="EMBL" id="CP034145">
    <property type="protein sequence ID" value="AZH25474.1"/>
    <property type="molecule type" value="Genomic_DNA"/>
</dbReference>
<name>A0A3G8QXB9_9EURY</name>
<dbReference type="PANTHER" id="PTHR43124:SF3">
    <property type="entry name" value="CHLORAMPHENICOL EFFLUX PUMP RV0191"/>
    <property type="match status" value="1"/>
</dbReference>
<feature type="transmembrane region" description="Helical" evidence="6">
    <location>
        <begin position="177"/>
        <end position="194"/>
    </location>
</feature>
<protein>
    <submittedName>
        <fullName evidence="8">MFS transporter</fullName>
    </submittedName>
</protein>
<sequence length="415" mass="42117">MTRSVSLERAFGDGASVLDDTTFRLLVLANINGAIGAVVVSPVLEGLAGPYGIDGASLGLMMSAFTAPSIVGIPLAGAIADRYGRKPVLIASLLLFGAGGSALAFTTNYTVVLALRGVQGVGYSGIIPVVITSIGDVYADAEETAAHGLRFSSSALSQAVFPAFAGALAALSWRFPFLLFAVAFPIAGLVYVGLEEPSSTPRSDGGRPATRDTGAYVRAVLSAVARPRLGAVLLALGVPAFVWITFLTYNSFFVVEVLGHSPLYASALLTVLSLVNATTASQAGRVTAATDGAFRPLVAANVALAVGLGLFALAPSIPVAVLAVGCVGVGFGLSFSLLRNVVTDRVDAELRGGVVGIGESIIRLSNSVGPLVTGAAIALLSPGRGFVASLRWTVLVVAVATGVGGVAVIYVAWRD</sequence>
<accession>A0A3G8QXB9</accession>
<dbReference type="InterPro" id="IPR005829">
    <property type="entry name" value="Sugar_transporter_CS"/>
</dbReference>
<evidence type="ECO:0000256" key="3">
    <source>
        <dbReference type="ARBA" id="ARBA00022692"/>
    </source>
</evidence>
<evidence type="ECO:0000256" key="4">
    <source>
        <dbReference type="ARBA" id="ARBA00022989"/>
    </source>
</evidence>
<feature type="transmembrane region" description="Helical" evidence="6">
    <location>
        <begin position="229"/>
        <end position="249"/>
    </location>
</feature>
<dbReference type="PANTHER" id="PTHR43124">
    <property type="entry name" value="PURINE EFFLUX PUMP PBUE"/>
    <property type="match status" value="1"/>
</dbReference>
<evidence type="ECO:0000259" key="7">
    <source>
        <dbReference type="PROSITE" id="PS50850"/>
    </source>
</evidence>
<keyword evidence="9" id="KW-1185">Reference proteome</keyword>
<dbReference type="Pfam" id="PF07690">
    <property type="entry name" value="MFS_1"/>
    <property type="match status" value="1"/>
</dbReference>
<feature type="transmembrane region" description="Helical" evidence="6">
    <location>
        <begin position="293"/>
        <end position="313"/>
    </location>
</feature>
<keyword evidence="5 6" id="KW-0472">Membrane</keyword>
<feature type="transmembrane region" description="Helical" evidence="6">
    <location>
        <begin position="361"/>
        <end position="380"/>
    </location>
</feature>
<dbReference type="InterPro" id="IPR011701">
    <property type="entry name" value="MFS"/>
</dbReference>
<keyword evidence="3 6" id="KW-0812">Transmembrane</keyword>
<feature type="domain" description="Major facilitator superfamily (MFS) profile" evidence="7">
    <location>
        <begin position="22"/>
        <end position="415"/>
    </location>
</feature>
<comment type="subcellular location">
    <subcellularLocation>
        <location evidence="1">Cell membrane</location>
        <topology evidence="1">Multi-pass membrane protein</topology>
    </subcellularLocation>
</comment>
<gene>
    <name evidence="8" type="ORF">DU502_08810</name>
</gene>
<dbReference type="Proteomes" id="UP000282007">
    <property type="component" value="Chromosome"/>
</dbReference>
<evidence type="ECO:0000256" key="6">
    <source>
        <dbReference type="SAM" id="Phobius"/>
    </source>
</evidence>
<dbReference type="GO" id="GO:0005886">
    <property type="term" value="C:plasma membrane"/>
    <property type="evidence" value="ECO:0007669"/>
    <property type="project" value="UniProtKB-SubCell"/>
</dbReference>
<evidence type="ECO:0000256" key="2">
    <source>
        <dbReference type="ARBA" id="ARBA00022475"/>
    </source>
</evidence>
<dbReference type="PROSITE" id="PS00216">
    <property type="entry name" value="SUGAR_TRANSPORT_1"/>
    <property type="match status" value="1"/>
</dbReference>